<dbReference type="PANTHER" id="PTHR21028">
    <property type="entry name" value="SI:CH211-156B7.4"/>
    <property type="match status" value="1"/>
</dbReference>
<evidence type="ECO:0000313" key="3">
    <source>
        <dbReference type="Proteomes" id="UP000317093"/>
    </source>
</evidence>
<dbReference type="Gene3D" id="2.40.320.10">
    <property type="entry name" value="Hypothetical Protein Pfu-838710-001"/>
    <property type="match status" value="1"/>
</dbReference>
<dbReference type="PROSITE" id="PS51707">
    <property type="entry name" value="CYTH"/>
    <property type="match status" value="1"/>
</dbReference>
<name>A0A518B5U3_9BACT</name>
<reference evidence="2 3" key="1">
    <citation type="submission" date="2019-02" db="EMBL/GenBank/DDBJ databases">
        <title>Deep-cultivation of Planctomycetes and their phenomic and genomic characterization uncovers novel biology.</title>
        <authorList>
            <person name="Wiegand S."/>
            <person name="Jogler M."/>
            <person name="Boedeker C."/>
            <person name="Pinto D."/>
            <person name="Vollmers J."/>
            <person name="Rivas-Marin E."/>
            <person name="Kohn T."/>
            <person name="Peeters S.H."/>
            <person name="Heuer A."/>
            <person name="Rast P."/>
            <person name="Oberbeckmann S."/>
            <person name="Bunk B."/>
            <person name="Jeske O."/>
            <person name="Meyerdierks A."/>
            <person name="Storesund J.E."/>
            <person name="Kallscheuer N."/>
            <person name="Luecker S."/>
            <person name="Lage O.M."/>
            <person name="Pohl T."/>
            <person name="Merkel B.J."/>
            <person name="Hornburger P."/>
            <person name="Mueller R.-W."/>
            <person name="Bruemmer F."/>
            <person name="Labrenz M."/>
            <person name="Spormann A.M."/>
            <person name="Op den Camp H."/>
            <person name="Overmann J."/>
            <person name="Amann R."/>
            <person name="Jetten M.S.M."/>
            <person name="Mascher T."/>
            <person name="Medema M.H."/>
            <person name="Devos D.P."/>
            <person name="Kaster A.-K."/>
            <person name="Ovreas L."/>
            <person name="Rohde M."/>
            <person name="Galperin M.Y."/>
            <person name="Jogler C."/>
        </authorList>
    </citation>
    <scope>NUCLEOTIDE SEQUENCE [LARGE SCALE GENOMIC DNA]</scope>
    <source>
        <strain evidence="2 3">Pan216</strain>
    </source>
</reference>
<feature type="domain" description="CYTH" evidence="1">
    <location>
        <begin position="2"/>
        <end position="181"/>
    </location>
</feature>
<dbReference type="SUPFAM" id="SSF55154">
    <property type="entry name" value="CYTH-like phosphatases"/>
    <property type="match status" value="1"/>
</dbReference>
<evidence type="ECO:0000259" key="1">
    <source>
        <dbReference type="PROSITE" id="PS51707"/>
    </source>
</evidence>
<sequence length="184" mass="20931">MNYEVELKFHVTDVAGLRAKLEKLGAKEIKSKRQIDRYFNHPCRDFAETDEAVRVRVDGEHNRVTYKGPKIDSATKTRREIEVTLAPGESSRDDFAALLLEVGFRDVISVAKTRVVLDMVWKELTLEIALDDVDGLGSFLEIEAQADDQSLDDARRKVLELAETLGYTDVERRSYLQMLLLAQS</sequence>
<keyword evidence="3" id="KW-1185">Reference proteome</keyword>
<dbReference type="CDD" id="cd07890">
    <property type="entry name" value="CYTH-like_AC_IV-like"/>
    <property type="match status" value="1"/>
</dbReference>
<dbReference type="InterPro" id="IPR008173">
    <property type="entry name" value="Adenylyl_cyclase_CyaB"/>
</dbReference>
<dbReference type="Pfam" id="PF01928">
    <property type="entry name" value="CYTH"/>
    <property type="match status" value="1"/>
</dbReference>
<dbReference type="KEGG" id="knv:Pan216_32180"/>
<dbReference type="EMBL" id="CP036279">
    <property type="protein sequence ID" value="QDU62351.1"/>
    <property type="molecule type" value="Genomic_DNA"/>
</dbReference>
<dbReference type="SMART" id="SM01118">
    <property type="entry name" value="CYTH"/>
    <property type="match status" value="1"/>
</dbReference>
<organism evidence="2 3">
    <name type="scientific">Kolteria novifilia</name>
    <dbReference type="NCBI Taxonomy" id="2527975"/>
    <lineage>
        <taxon>Bacteria</taxon>
        <taxon>Pseudomonadati</taxon>
        <taxon>Planctomycetota</taxon>
        <taxon>Planctomycetia</taxon>
        <taxon>Kolteriales</taxon>
        <taxon>Kolteriaceae</taxon>
        <taxon>Kolteria</taxon>
    </lineage>
</organism>
<proteinExistence type="predicted"/>
<dbReference type="InterPro" id="IPR033469">
    <property type="entry name" value="CYTH-like_dom_sf"/>
</dbReference>
<dbReference type="InterPro" id="IPR023577">
    <property type="entry name" value="CYTH_domain"/>
</dbReference>
<protein>
    <submittedName>
        <fullName evidence="2">CYTH domain protein</fullName>
    </submittedName>
</protein>
<dbReference type="Proteomes" id="UP000317093">
    <property type="component" value="Chromosome"/>
</dbReference>
<accession>A0A518B5U3</accession>
<dbReference type="RefSeq" id="WP_419192568.1">
    <property type="nucleotide sequence ID" value="NZ_CP036279.1"/>
</dbReference>
<evidence type="ECO:0000313" key="2">
    <source>
        <dbReference type="EMBL" id="QDU62351.1"/>
    </source>
</evidence>
<dbReference type="AlphaFoldDB" id="A0A518B5U3"/>
<dbReference type="PANTHER" id="PTHR21028:SF2">
    <property type="entry name" value="CYTH DOMAIN-CONTAINING PROTEIN"/>
    <property type="match status" value="1"/>
</dbReference>
<gene>
    <name evidence="2" type="ORF">Pan216_32180</name>
</gene>
<dbReference type="NCBIfam" id="TIGR00318">
    <property type="entry name" value="cyaB"/>
    <property type="match status" value="1"/>
</dbReference>